<sequence length="346" mass="39306">MKYKAQVFWGYILLLFVLPMIVANFTSKVNQEKTIVAEQYESKLEQMVVEPSNPEQNVVLEEDKDNFKQDIVAEQNKVNLEKDVATQQDKDNLKQDTVAEQDEINPEQDDTKQLEQPTVKQTEPSKALVLFTHSHEAFIPMVKSENGKTPVYHANSNIMEFEGVIKNHFELNSINTEFLGVDTMTEMKKTNRNFSEAYVVVRPYLVEQIKKSNYDIIIDLHRDSAKRDISTLNYNNETFGKLYFVVGEDNPNYSSNKVLADKISTKLNELVPGISRGVIGKKGNHVDGIYNQDLSKNMVLIELGGIENTQDEINRTISVLSKAVSTVIQEPPIENKVLSDTKTISN</sequence>
<keyword evidence="3" id="KW-1185">Reference proteome</keyword>
<dbReference type="Proteomes" id="UP000287910">
    <property type="component" value="Unassembled WGS sequence"/>
</dbReference>
<feature type="region of interest" description="Disordered" evidence="1">
    <location>
        <begin position="101"/>
        <end position="121"/>
    </location>
</feature>
<dbReference type="EMBL" id="RYYR01000028">
    <property type="protein sequence ID" value="RUL49020.1"/>
    <property type="molecule type" value="Genomic_DNA"/>
</dbReference>
<dbReference type="AlphaFoldDB" id="A0A3S0R4L4"/>
<protein>
    <submittedName>
        <fullName evidence="2">Stage II sporulation protein P</fullName>
    </submittedName>
</protein>
<reference evidence="2 3" key="1">
    <citation type="submission" date="2018-12" db="EMBL/GenBank/DDBJ databases">
        <title>Lysinibacillus antri sp. nov., isolated from a cave soil.</title>
        <authorList>
            <person name="Narsing Rao M.P."/>
            <person name="Zhang H."/>
            <person name="Dong Z.-Y."/>
            <person name="Niu X.-K."/>
            <person name="Zhang K."/>
            <person name="Fang B.-Z."/>
            <person name="Kang Y.-Q."/>
            <person name="Xiao M."/>
            <person name="Li W.-J."/>
        </authorList>
    </citation>
    <scope>NUCLEOTIDE SEQUENCE [LARGE SCALE GENOMIC DNA]</scope>
    <source>
        <strain evidence="2 3">SYSU K30002</strain>
    </source>
</reference>
<dbReference type="RefSeq" id="WP_126660194.1">
    <property type="nucleotide sequence ID" value="NZ_RYYR01000028.1"/>
</dbReference>
<dbReference type="InterPro" id="IPR010897">
    <property type="entry name" value="Spore_II_P"/>
</dbReference>
<evidence type="ECO:0000313" key="2">
    <source>
        <dbReference type="EMBL" id="RUL49020.1"/>
    </source>
</evidence>
<dbReference type="Pfam" id="PF07454">
    <property type="entry name" value="SpoIIP"/>
    <property type="match status" value="1"/>
</dbReference>
<proteinExistence type="predicted"/>
<gene>
    <name evidence="2" type="ORF">EK386_16030</name>
</gene>
<dbReference type="SUPFAM" id="SSF53187">
    <property type="entry name" value="Zn-dependent exopeptidases"/>
    <property type="match status" value="1"/>
</dbReference>
<organism evidence="2 3">
    <name type="scientific">Lysinibacillus antri</name>
    <dbReference type="NCBI Taxonomy" id="2498145"/>
    <lineage>
        <taxon>Bacteria</taxon>
        <taxon>Bacillati</taxon>
        <taxon>Bacillota</taxon>
        <taxon>Bacilli</taxon>
        <taxon>Bacillales</taxon>
        <taxon>Bacillaceae</taxon>
        <taxon>Lysinibacillus</taxon>
    </lineage>
</organism>
<accession>A0A3S0R4L4</accession>
<name>A0A3S0R4L4_9BACI</name>
<evidence type="ECO:0000256" key="1">
    <source>
        <dbReference type="SAM" id="MobiDB-lite"/>
    </source>
</evidence>
<dbReference type="NCBIfam" id="TIGR02867">
    <property type="entry name" value="spore_II_P"/>
    <property type="match status" value="1"/>
</dbReference>
<evidence type="ECO:0000313" key="3">
    <source>
        <dbReference type="Proteomes" id="UP000287910"/>
    </source>
</evidence>
<comment type="caution">
    <text evidence="2">The sequence shown here is derived from an EMBL/GenBank/DDBJ whole genome shotgun (WGS) entry which is preliminary data.</text>
</comment>